<dbReference type="Proteomes" id="UP000825890">
    <property type="component" value="Unassembled WGS sequence"/>
</dbReference>
<dbReference type="EMBL" id="BOLY01000002">
    <property type="protein sequence ID" value="GIZ40021.1"/>
    <property type="molecule type" value="Genomic_DNA"/>
</dbReference>
<feature type="compositionally biased region" description="Basic and acidic residues" evidence="1">
    <location>
        <begin position="94"/>
        <end position="106"/>
    </location>
</feature>
<name>A0A9P3FA84_9PEZI</name>
<feature type="compositionally biased region" description="Polar residues" evidence="1">
    <location>
        <begin position="111"/>
        <end position="120"/>
    </location>
</feature>
<feature type="region of interest" description="Disordered" evidence="1">
    <location>
        <begin position="1"/>
        <end position="154"/>
    </location>
</feature>
<dbReference type="GeneID" id="68288952"/>
<evidence type="ECO:0000313" key="2">
    <source>
        <dbReference type="EMBL" id="GIZ40021.1"/>
    </source>
</evidence>
<keyword evidence="3" id="KW-1185">Reference proteome</keyword>
<dbReference type="RefSeq" id="XP_044654508.1">
    <property type="nucleotide sequence ID" value="XM_044798573.1"/>
</dbReference>
<feature type="compositionally biased region" description="Basic and acidic residues" evidence="1">
    <location>
        <begin position="1"/>
        <end position="12"/>
    </location>
</feature>
<proteinExistence type="predicted"/>
<reference evidence="2 3" key="1">
    <citation type="submission" date="2021-01" db="EMBL/GenBank/DDBJ databases">
        <title>Cercospora kikuchii MAFF 305040 whole genome shotgun sequence.</title>
        <authorList>
            <person name="Kashiwa T."/>
            <person name="Suzuki T."/>
        </authorList>
    </citation>
    <scope>NUCLEOTIDE SEQUENCE [LARGE SCALE GENOMIC DNA]</scope>
    <source>
        <strain evidence="2 3">MAFF 305040</strain>
    </source>
</reference>
<protein>
    <submittedName>
        <fullName evidence="2">Uncharacterized protein</fullName>
    </submittedName>
</protein>
<sequence length="154" mass="16118">MSQQKSLKEMAKENPTQIGDPVSLKAETSNNEPTDQDRGALADKRKHSSNAAPSPTEGDLKDGNSSPQLKNQDLAGTGGKRLDVSSAPAPTEGDLDKQEGGGKSLKDIAQQKINKGNPSQLGDPVSLKAETSNNEPTDQDRGALGASKNGKPKM</sequence>
<comment type="caution">
    <text evidence="2">The sequence shown here is derived from an EMBL/GenBank/DDBJ whole genome shotgun (WGS) entry which is preliminary data.</text>
</comment>
<dbReference type="AlphaFoldDB" id="A0A9P3FA84"/>
<accession>A0A9P3FA84</accession>
<gene>
    <name evidence="2" type="ORF">CKM354_000337700</name>
</gene>
<evidence type="ECO:0000256" key="1">
    <source>
        <dbReference type="SAM" id="MobiDB-lite"/>
    </source>
</evidence>
<organism evidence="2 3">
    <name type="scientific">Cercospora kikuchii</name>
    <dbReference type="NCBI Taxonomy" id="84275"/>
    <lineage>
        <taxon>Eukaryota</taxon>
        <taxon>Fungi</taxon>
        <taxon>Dikarya</taxon>
        <taxon>Ascomycota</taxon>
        <taxon>Pezizomycotina</taxon>
        <taxon>Dothideomycetes</taxon>
        <taxon>Dothideomycetidae</taxon>
        <taxon>Mycosphaerellales</taxon>
        <taxon>Mycosphaerellaceae</taxon>
        <taxon>Cercospora</taxon>
    </lineage>
</organism>
<dbReference type="OrthoDB" id="5234213at2759"/>
<evidence type="ECO:0000313" key="3">
    <source>
        <dbReference type="Proteomes" id="UP000825890"/>
    </source>
</evidence>